<dbReference type="EMBL" id="QICS01000006">
    <property type="protein sequence ID" value="PXV89391.1"/>
    <property type="molecule type" value="Genomic_DNA"/>
</dbReference>
<dbReference type="Proteomes" id="UP000216411">
    <property type="component" value="Unassembled WGS sequence"/>
</dbReference>
<keyword evidence="3" id="KW-1185">Reference proteome</keyword>
<dbReference type="RefSeq" id="WP_094377702.1">
    <property type="nucleotide sequence ID" value="NZ_NOKA02000004.1"/>
</dbReference>
<dbReference type="Proteomes" id="UP000247523">
    <property type="component" value="Unassembled WGS sequence"/>
</dbReference>
<evidence type="ECO:0000313" key="3">
    <source>
        <dbReference type="Proteomes" id="UP000216411"/>
    </source>
</evidence>
<reference evidence="2" key="3">
    <citation type="submission" date="2018-07" db="EMBL/GenBank/DDBJ databases">
        <authorList>
            <person name="Quirk P.G."/>
            <person name="Krulwich T.A."/>
        </authorList>
    </citation>
    <scope>NUCLEOTIDE SEQUENCE</scope>
    <source>
        <strain evidence="2">CCRI-19302</strain>
    </source>
</reference>
<reference evidence="2 3" key="1">
    <citation type="journal article" date="2017" name="Genome Announc.">
        <title>Draft Genome Sequence of a Sporulating and Motile Strain of Lachnotalea glycerini Isolated from Water in Quebec City, Canada.</title>
        <authorList>
            <person name="Maheux A.F."/>
            <person name="Boudreau D.K."/>
            <person name="Berube E."/>
            <person name="Boissinot M."/>
            <person name="Raymond F."/>
            <person name="Brodeur S."/>
            <person name="Corbeil J."/>
            <person name="Isabel S."/>
            <person name="Omar R.F."/>
            <person name="Bergeron M.G."/>
        </authorList>
    </citation>
    <scope>NUCLEOTIDE SEQUENCE [LARGE SCALE GENOMIC DNA]</scope>
    <source>
        <strain evidence="2 3">CCRI-19302</strain>
    </source>
</reference>
<dbReference type="EMBL" id="NOKA02000004">
    <property type="protein sequence ID" value="RDY32415.1"/>
    <property type="molecule type" value="Genomic_DNA"/>
</dbReference>
<accession>A0A255IC64</accession>
<proteinExistence type="predicted"/>
<evidence type="ECO:0000313" key="1">
    <source>
        <dbReference type="EMBL" id="PXV89391.1"/>
    </source>
</evidence>
<name>A0A255IC64_9FIRM</name>
<dbReference type="AlphaFoldDB" id="A0A255IC64"/>
<sequence length="219" mass="24227">MGITGVGYQNSYTYYGYYNNSVTGTNDTVQNLVLEAQASSNIALQWSDGEELTGTKDVTSLEGNMTSGIIGLWSIGEGENYRNVTATYADNSTTDNPIINIKISDVNGNGQTYEIKLNEVNLADCTQMELFASCANIDAKSIANGEESKNSYMSIINDPQFSKMLANNAADFATQKQGWYAFMSESEYQSDWGQYIENSYEKYSESMIDEEIDEIINVS</sequence>
<evidence type="ECO:0000313" key="2">
    <source>
        <dbReference type="EMBL" id="RDY32415.1"/>
    </source>
</evidence>
<protein>
    <submittedName>
        <fullName evidence="2">Uncharacterized protein</fullName>
    </submittedName>
</protein>
<organism evidence="2 3">
    <name type="scientific">Lachnotalea glycerini</name>
    <dbReference type="NCBI Taxonomy" id="1763509"/>
    <lineage>
        <taxon>Bacteria</taxon>
        <taxon>Bacillati</taxon>
        <taxon>Bacillota</taxon>
        <taxon>Clostridia</taxon>
        <taxon>Lachnospirales</taxon>
        <taxon>Lachnospiraceae</taxon>
        <taxon>Lachnotalea</taxon>
    </lineage>
</organism>
<evidence type="ECO:0000313" key="4">
    <source>
        <dbReference type="Proteomes" id="UP000247523"/>
    </source>
</evidence>
<reference evidence="1 4" key="2">
    <citation type="submission" date="2018-05" db="EMBL/GenBank/DDBJ databases">
        <title>Genomic Encyclopedia of Type Strains, Phase IV (KMG-IV): sequencing the most valuable type-strain genomes for metagenomic binning, comparative biology and taxonomic classification.</title>
        <authorList>
            <person name="Goeker M."/>
        </authorList>
    </citation>
    <scope>NUCLEOTIDE SEQUENCE [LARGE SCALE GENOMIC DNA]</scope>
    <source>
        <strain evidence="1 4">DSM 28816</strain>
    </source>
</reference>
<gene>
    <name evidence="1" type="ORF">C8E03_10639</name>
    <name evidence="2" type="ORF">CG710_005405</name>
</gene>
<comment type="caution">
    <text evidence="2">The sequence shown here is derived from an EMBL/GenBank/DDBJ whole genome shotgun (WGS) entry which is preliminary data.</text>
</comment>